<dbReference type="Proteomes" id="UP000324800">
    <property type="component" value="Unassembled WGS sequence"/>
</dbReference>
<keyword evidence="2" id="KW-1133">Transmembrane helix</keyword>
<comment type="caution">
    <text evidence="3">The sequence shown here is derived from an EMBL/GenBank/DDBJ whole genome shotgun (WGS) entry which is preliminary data.</text>
</comment>
<evidence type="ECO:0000313" key="4">
    <source>
        <dbReference type="Proteomes" id="UP000324800"/>
    </source>
</evidence>
<accession>A0A5J4W3A1</accession>
<name>A0A5J4W3A1_9EUKA</name>
<dbReference type="EMBL" id="SNRW01003734">
    <property type="protein sequence ID" value="KAA6389046.1"/>
    <property type="molecule type" value="Genomic_DNA"/>
</dbReference>
<feature type="compositionally biased region" description="Polar residues" evidence="1">
    <location>
        <begin position="220"/>
        <end position="230"/>
    </location>
</feature>
<evidence type="ECO:0000256" key="1">
    <source>
        <dbReference type="SAM" id="MobiDB-lite"/>
    </source>
</evidence>
<reference evidence="3 4" key="1">
    <citation type="submission" date="2019-03" db="EMBL/GenBank/DDBJ databases">
        <title>Single cell metagenomics reveals metabolic interactions within the superorganism composed of flagellate Streblomastix strix and complex community of Bacteroidetes bacteria on its surface.</title>
        <authorList>
            <person name="Treitli S.C."/>
            <person name="Kolisko M."/>
            <person name="Husnik F."/>
            <person name="Keeling P."/>
            <person name="Hampl V."/>
        </authorList>
    </citation>
    <scope>NUCLEOTIDE SEQUENCE [LARGE SCALE GENOMIC DNA]</scope>
    <source>
        <strain evidence="3">ST1C</strain>
    </source>
</reference>
<dbReference type="AlphaFoldDB" id="A0A5J4W3A1"/>
<feature type="region of interest" description="Disordered" evidence="1">
    <location>
        <begin position="220"/>
        <end position="259"/>
    </location>
</feature>
<keyword evidence="2" id="KW-0472">Membrane</keyword>
<evidence type="ECO:0000256" key="2">
    <source>
        <dbReference type="SAM" id="Phobius"/>
    </source>
</evidence>
<evidence type="ECO:0000313" key="3">
    <source>
        <dbReference type="EMBL" id="KAA6389046.1"/>
    </source>
</evidence>
<protein>
    <submittedName>
        <fullName evidence="3">Uncharacterized protein</fullName>
    </submittedName>
</protein>
<feature type="compositionally biased region" description="Basic and acidic residues" evidence="1">
    <location>
        <begin position="233"/>
        <end position="254"/>
    </location>
</feature>
<proteinExistence type="predicted"/>
<organism evidence="3 4">
    <name type="scientific">Streblomastix strix</name>
    <dbReference type="NCBI Taxonomy" id="222440"/>
    <lineage>
        <taxon>Eukaryota</taxon>
        <taxon>Metamonada</taxon>
        <taxon>Preaxostyla</taxon>
        <taxon>Oxymonadida</taxon>
        <taxon>Streblomastigidae</taxon>
        <taxon>Streblomastix</taxon>
    </lineage>
</organism>
<feature type="transmembrane region" description="Helical" evidence="2">
    <location>
        <begin position="347"/>
        <end position="365"/>
    </location>
</feature>
<gene>
    <name evidence="3" type="ORF">EZS28_015427</name>
</gene>
<keyword evidence="2" id="KW-0812">Transmembrane</keyword>
<sequence length="366" mass="42829">MATTQTELLEQRKEDVKKRLASIYGKHIDAFVDEQKIKARWKGFRSINLDVALQKLGPDQKPADNQRYAVTNKSERLAEQYQKQQLDGKDLNLEVSNSVEGSITQLLRYDWGRNKHIPEQKDIRQIKEEEKIKNQDVQQSGVNFSDTPQLSPMRWTDERIQYNQPQRIFDQIIDSAKKCANHQIKTDRYCYSSFSPQLVYDPIPLPYWILESRQMKNDNIEQQEGSQLIQSKSKSDINKDDDNNKNNNKDDDKLNQQMELRLIRPKNWKQVMIRRGWMQNDGSVPPSKRSYSSESNKILIYGNELQRQGDSTRLDNKQKYGTSISNVNQRRQRPSTAGSYLGREQTTPIIIIIFFTISFLIILIIN</sequence>